<dbReference type="InterPro" id="IPR011990">
    <property type="entry name" value="TPR-like_helical_dom_sf"/>
</dbReference>
<dbReference type="InterPro" id="IPR034706">
    <property type="entry name" value="CpoB"/>
</dbReference>
<dbReference type="EMBL" id="JACHIK010000006">
    <property type="protein sequence ID" value="MBB5042848.1"/>
    <property type="molecule type" value="Genomic_DNA"/>
</dbReference>
<keyword evidence="1 2" id="KW-0732">Signal</keyword>
<keyword evidence="2" id="KW-0175">Coiled coil</keyword>
<evidence type="ECO:0000256" key="2">
    <source>
        <dbReference type="HAMAP-Rule" id="MF_02066"/>
    </source>
</evidence>
<reference evidence="5 6" key="1">
    <citation type="submission" date="2020-08" db="EMBL/GenBank/DDBJ databases">
        <title>Genomic Encyclopedia of Type Strains, Phase IV (KMG-IV): sequencing the most valuable type-strain genomes for metagenomic binning, comparative biology and taxonomic classification.</title>
        <authorList>
            <person name="Goeker M."/>
        </authorList>
    </citation>
    <scope>NUCLEOTIDE SEQUENCE [LARGE SCALE GENOMIC DNA]</scope>
    <source>
        <strain evidence="5 6">DSM 21319</strain>
    </source>
</reference>
<proteinExistence type="inferred from homology"/>
<dbReference type="Pfam" id="PF13525">
    <property type="entry name" value="YfiO"/>
    <property type="match status" value="1"/>
</dbReference>
<dbReference type="HAMAP" id="MF_02066">
    <property type="entry name" value="CpoB"/>
    <property type="match status" value="1"/>
</dbReference>
<dbReference type="SUPFAM" id="SSF48452">
    <property type="entry name" value="TPR-like"/>
    <property type="match status" value="1"/>
</dbReference>
<comment type="similarity">
    <text evidence="2">Belongs to the CpoB family.</text>
</comment>
<feature type="coiled-coil region" evidence="2">
    <location>
        <begin position="57"/>
        <end position="91"/>
    </location>
</feature>
<gene>
    <name evidence="2" type="primary">cpoB</name>
    <name evidence="5" type="ORF">HNQ66_002246</name>
</gene>
<dbReference type="GO" id="GO:0043093">
    <property type="term" value="P:FtsZ-dependent cytokinesis"/>
    <property type="evidence" value="ECO:0007669"/>
    <property type="project" value="UniProtKB-UniRule"/>
</dbReference>
<dbReference type="InterPro" id="IPR039565">
    <property type="entry name" value="BamD-like"/>
</dbReference>
<dbReference type="NCBIfam" id="TIGR02795">
    <property type="entry name" value="tol_pal_ybgF"/>
    <property type="match status" value="1"/>
</dbReference>
<keyword evidence="2" id="KW-0574">Periplasm</keyword>
<comment type="function">
    <text evidence="2">Mediates coordination of peptidoglycan synthesis and outer membrane constriction during cell division.</text>
</comment>
<evidence type="ECO:0000256" key="3">
    <source>
        <dbReference type="SAM" id="MobiDB-lite"/>
    </source>
</evidence>
<dbReference type="AlphaFoldDB" id="A0A7W7YUY5"/>
<dbReference type="Proteomes" id="UP000535406">
    <property type="component" value="Unassembled WGS sequence"/>
</dbReference>
<feature type="compositionally biased region" description="Polar residues" evidence="3">
    <location>
        <begin position="195"/>
        <end position="204"/>
    </location>
</feature>
<comment type="subcellular location">
    <subcellularLocation>
        <location evidence="2">Periplasm</location>
    </subcellularLocation>
</comment>
<feature type="region of interest" description="Disordered" evidence="3">
    <location>
        <begin position="99"/>
        <end position="207"/>
    </location>
</feature>
<dbReference type="GO" id="GO:0030288">
    <property type="term" value="C:outer membrane-bounded periplasmic space"/>
    <property type="evidence" value="ECO:0007669"/>
    <property type="project" value="UniProtKB-UniRule"/>
</dbReference>
<keyword evidence="6" id="KW-1185">Reference proteome</keyword>
<organism evidence="5 6">
    <name type="scientific">Shinella fusca</name>
    <dbReference type="NCBI Taxonomy" id="544480"/>
    <lineage>
        <taxon>Bacteria</taxon>
        <taxon>Pseudomonadati</taxon>
        <taxon>Pseudomonadota</taxon>
        <taxon>Alphaproteobacteria</taxon>
        <taxon>Hyphomicrobiales</taxon>
        <taxon>Rhizobiaceae</taxon>
        <taxon>Shinella</taxon>
    </lineage>
</organism>
<evidence type="ECO:0000256" key="1">
    <source>
        <dbReference type="ARBA" id="ARBA00022729"/>
    </source>
</evidence>
<evidence type="ECO:0000259" key="4">
    <source>
        <dbReference type="Pfam" id="PF13525"/>
    </source>
</evidence>
<sequence length="332" mass="35204">MKKLVAAGVLSLAAVVGTVGPLNASPLSTLMNDLFPAKGGHAQNGGVVLAQAMDPRVGQLEEQIRTLNGRIEEMSYQLLQMQEQLRKTQEDNEYRFQDLESGKGKASGKSGALDKPVDGGTADRQTASNAVPADQTAGADAATGGEGLGAQPQELGSIQFDENGNPIGAEANPNLDNQSASTGGDALPGVDDNLPQASQSSTASLDKPEDLYQSAYGHVLAGDYQVAEREFRDYLDIFPNSEKAADANFWLGEAQYSQGNYNDAAKTFLNAHQTYGKSKKAPEMLLKLGMSLAALDNRETACATLREVTKRYPNASKAVKSKVSSEQSRLSC</sequence>
<evidence type="ECO:0000313" key="5">
    <source>
        <dbReference type="EMBL" id="MBB5042848.1"/>
    </source>
</evidence>
<feature type="domain" description="Outer membrane lipoprotein BamD-like" evidence="4">
    <location>
        <begin position="207"/>
        <end position="308"/>
    </location>
</feature>
<dbReference type="RefSeq" id="WP_184144104.1">
    <property type="nucleotide sequence ID" value="NZ_JACHIK010000006.1"/>
</dbReference>
<comment type="caution">
    <text evidence="5">The sequence shown here is derived from an EMBL/GenBank/DDBJ whole genome shotgun (WGS) entry which is preliminary data.</text>
</comment>
<name>A0A7W7YUY5_9HYPH</name>
<accession>A0A7W7YUY5</accession>
<dbReference type="Gene3D" id="1.25.40.10">
    <property type="entry name" value="Tetratricopeptide repeat domain"/>
    <property type="match status" value="1"/>
</dbReference>
<keyword evidence="2" id="KW-0131">Cell cycle</keyword>
<protein>
    <recommendedName>
        <fullName evidence="2">Cell division coordinator CpoB</fullName>
    </recommendedName>
</protein>
<evidence type="ECO:0000313" key="6">
    <source>
        <dbReference type="Proteomes" id="UP000535406"/>
    </source>
</evidence>
<dbReference type="InterPro" id="IPR014162">
    <property type="entry name" value="CpoB_C"/>
</dbReference>
<keyword evidence="2" id="KW-0132">Cell division</keyword>